<gene>
    <name evidence="1" type="ORF">HanXRQr2_Chr14g0635341</name>
</gene>
<accession>A0A9K3E7F7</accession>
<reference evidence="1" key="2">
    <citation type="submission" date="2020-06" db="EMBL/GenBank/DDBJ databases">
        <title>Helianthus annuus Genome sequencing and assembly Release 2.</title>
        <authorList>
            <person name="Gouzy J."/>
            <person name="Langlade N."/>
            <person name="Munos S."/>
        </authorList>
    </citation>
    <scope>NUCLEOTIDE SEQUENCE</scope>
    <source>
        <tissue evidence="1">Leaves</tissue>
    </source>
</reference>
<evidence type="ECO:0000313" key="1">
    <source>
        <dbReference type="EMBL" id="KAF5768344.1"/>
    </source>
</evidence>
<organism evidence="1 2">
    <name type="scientific">Helianthus annuus</name>
    <name type="common">Common sunflower</name>
    <dbReference type="NCBI Taxonomy" id="4232"/>
    <lineage>
        <taxon>Eukaryota</taxon>
        <taxon>Viridiplantae</taxon>
        <taxon>Streptophyta</taxon>
        <taxon>Embryophyta</taxon>
        <taxon>Tracheophyta</taxon>
        <taxon>Spermatophyta</taxon>
        <taxon>Magnoliopsida</taxon>
        <taxon>eudicotyledons</taxon>
        <taxon>Gunneridae</taxon>
        <taxon>Pentapetalae</taxon>
        <taxon>asterids</taxon>
        <taxon>campanulids</taxon>
        <taxon>Asterales</taxon>
        <taxon>Asteraceae</taxon>
        <taxon>Asteroideae</taxon>
        <taxon>Heliantheae alliance</taxon>
        <taxon>Heliantheae</taxon>
        <taxon>Helianthus</taxon>
    </lineage>
</organism>
<dbReference type="EMBL" id="MNCJ02000329">
    <property type="protein sequence ID" value="KAF5768344.1"/>
    <property type="molecule type" value="Genomic_DNA"/>
</dbReference>
<sequence>MSSARLEQMHTCVICFVRGCKNDNKMIQGVGVESPSEEELHQACWDHGLLGLCSVDEMREHVILK</sequence>
<dbReference type="AlphaFoldDB" id="A0A9K3E7F7"/>
<comment type="caution">
    <text evidence="1">The sequence shown here is derived from an EMBL/GenBank/DDBJ whole genome shotgun (WGS) entry which is preliminary data.</text>
</comment>
<protein>
    <submittedName>
        <fullName evidence="1">Uncharacterized protein</fullName>
    </submittedName>
</protein>
<reference evidence="1" key="1">
    <citation type="journal article" date="2017" name="Nature">
        <title>The sunflower genome provides insights into oil metabolism, flowering and Asterid evolution.</title>
        <authorList>
            <person name="Badouin H."/>
            <person name="Gouzy J."/>
            <person name="Grassa C.J."/>
            <person name="Murat F."/>
            <person name="Staton S.E."/>
            <person name="Cottret L."/>
            <person name="Lelandais-Briere C."/>
            <person name="Owens G.L."/>
            <person name="Carrere S."/>
            <person name="Mayjonade B."/>
            <person name="Legrand L."/>
            <person name="Gill N."/>
            <person name="Kane N.C."/>
            <person name="Bowers J.E."/>
            <person name="Hubner S."/>
            <person name="Bellec A."/>
            <person name="Berard A."/>
            <person name="Berges H."/>
            <person name="Blanchet N."/>
            <person name="Boniface M.C."/>
            <person name="Brunel D."/>
            <person name="Catrice O."/>
            <person name="Chaidir N."/>
            <person name="Claudel C."/>
            <person name="Donnadieu C."/>
            <person name="Faraut T."/>
            <person name="Fievet G."/>
            <person name="Helmstetter N."/>
            <person name="King M."/>
            <person name="Knapp S.J."/>
            <person name="Lai Z."/>
            <person name="Le Paslier M.C."/>
            <person name="Lippi Y."/>
            <person name="Lorenzon L."/>
            <person name="Mandel J.R."/>
            <person name="Marage G."/>
            <person name="Marchand G."/>
            <person name="Marquand E."/>
            <person name="Bret-Mestries E."/>
            <person name="Morien E."/>
            <person name="Nambeesan S."/>
            <person name="Nguyen T."/>
            <person name="Pegot-Espagnet P."/>
            <person name="Pouilly N."/>
            <person name="Raftis F."/>
            <person name="Sallet E."/>
            <person name="Schiex T."/>
            <person name="Thomas J."/>
            <person name="Vandecasteele C."/>
            <person name="Vares D."/>
            <person name="Vear F."/>
            <person name="Vautrin S."/>
            <person name="Crespi M."/>
            <person name="Mangin B."/>
            <person name="Burke J.M."/>
            <person name="Salse J."/>
            <person name="Munos S."/>
            <person name="Vincourt P."/>
            <person name="Rieseberg L.H."/>
            <person name="Langlade N.B."/>
        </authorList>
    </citation>
    <scope>NUCLEOTIDE SEQUENCE</scope>
    <source>
        <tissue evidence="1">Leaves</tissue>
    </source>
</reference>
<dbReference type="Proteomes" id="UP000215914">
    <property type="component" value="Unassembled WGS sequence"/>
</dbReference>
<proteinExistence type="predicted"/>
<keyword evidence="2" id="KW-1185">Reference proteome</keyword>
<evidence type="ECO:0000313" key="2">
    <source>
        <dbReference type="Proteomes" id="UP000215914"/>
    </source>
</evidence>
<name>A0A9K3E7F7_HELAN</name>
<dbReference type="Gramene" id="mRNA:HanXRQr2_Chr14g0635341">
    <property type="protein sequence ID" value="mRNA:HanXRQr2_Chr14g0635341"/>
    <property type="gene ID" value="HanXRQr2_Chr14g0635341"/>
</dbReference>